<dbReference type="Pfam" id="PF12399">
    <property type="entry name" value="BCA_ABC_TP_C"/>
    <property type="match status" value="1"/>
</dbReference>
<dbReference type="Gene3D" id="3.40.50.300">
    <property type="entry name" value="P-loop containing nucleotide triphosphate hydrolases"/>
    <property type="match status" value="1"/>
</dbReference>
<feature type="domain" description="ABC transporter" evidence="4">
    <location>
        <begin position="9"/>
        <end position="248"/>
    </location>
</feature>
<name>A0A0G2J492_9SYNE</name>
<dbReference type="PROSITE" id="PS50893">
    <property type="entry name" value="ABC_TRANSPORTER_2"/>
    <property type="match status" value="1"/>
</dbReference>
<keyword evidence="3 5" id="KW-0067">ATP-binding</keyword>
<evidence type="ECO:0000256" key="1">
    <source>
        <dbReference type="ARBA" id="ARBA00022448"/>
    </source>
</evidence>
<dbReference type="Pfam" id="PF00005">
    <property type="entry name" value="ABC_tran"/>
    <property type="match status" value="1"/>
</dbReference>
<dbReference type="Proteomes" id="UP000035067">
    <property type="component" value="Unassembled WGS sequence"/>
</dbReference>
<dbReference type="InterPro" id="IPR003439">
    <property type="entry name" value="ABC_transporter-like_ATP-bd"/>
</dbReference>
<dbReference type="AlphaFoldDB" id="A0A0G2J492"/>
<reference evidence="5 6" key="1">
    <citation type="submission" date="2015-01" db="EMBL/GenBank/DDBJ databases">
        <title>Lifestyle Evolution in Cyanobacterial Symbionts of Sponges.</title>
        <authorList>
            <person name="Burgsdorf I."/>
            <person name="Slaby B.M."/>
            <person name="Handley K.M."/>
            <person name="Haber M."/>
            <person name="Blom J."/>
            <person name="Marshall C.W."/>
            <person name="Gilbert J.A."/>
            <person name="Hentschel U."/>
            <person name="Steindler L."/>
        </authorList>
    </citation>
    <scope>NUCLEOTIDE SEQUENCE [LARGE SCALE GENOMIC DNA]</scope>
    <source>
        <strain evidence="5">SP3</strain>
    </source>
</reference>
<dbReference type="PATRIC" id="fig|1604020.3.peg.1783"/>
<dbReference type="FunFam" id="3.40.50.300:FF:000421">
    <property type="entry name" value="Branched-chain amino acid ABC transporter ATP-binding protein"/>
    <property type="match status" value="1"/>
</dbReference>
<dbReference type="InterPro" id="IPR027417">
    <property type="entry name" value="P-loop_NTPase"/>
</dbReference>
<dbReference type="InterPro" id="IPR032823">
    <property type="entry name" value="BCA_ABC_TP_C"/>
</dbReference>
<dbReference type="InterPro" id="IPR017781">
    <property type="entry name" value="ABC_transptr_urea_ATP-bd_UrtD"/>
</dbReference>
<comment type="caution">
    <text evidence="5">The sequence shown here is derived from an EMBL/GenBank/DDBJ whole genome shotgun (WGS) entry which is preliminary data.</text>
</comment>
<accession>A0A0G2J492</accession>
<dbReference type="InterPro" id="IPR003593">
    <property type="entry name" value="AAA+_ATPase"/>
</dbReference>
<dbReference type="PANTHER" id="PTHR45772:SF8">
    <property type="entry name" value="HIGH-AFFINITY BRANCHED-CHAIN AMINO ACID TRANSPORT ATP-BINDING PROTEIN"/>
    <property type="match status" value="1"/>
</dbReference>
<evidence type="ECO:0000256" key="2">
    <source>
        <dbReference type="ARBA" id="ARBA00022741"/>
    </source>
</evidence>
<protein>
    <submittedName>
        <fullName evidence="5">Urea ABC transporter ATP-binding protein</fullName>
    </submittedName>
</protein>
<dbReference type="NCBIfam" id="TIGR03411">
    <property type="entry name" value="urea_trans_UrtD"/>
    <property type="match status" value="1"/>
</dbReference>
<dbReference type="CDD" id="cd03219">
    <property type="entry name" value="ABC_Mj1267_LivG_branched"/>
    <property type="match status" value="1"/>
</dbReference>
<evidence type="ECO:0000256" key="3">
    <source>
        <dbReference type="ARBA" id="ARBA00022840"/>
    </source>
</evidence>
<dbReference type="SUPFAM" id="SSF52540">
    <property type="entry name" value="P-loop containing nucleoside triphosphate hydrolases"/>
    <property type="match status" value="1"/>
</dbReference>
<evidence type="ECO:0000313" key="6">
    <source>
        <dbReference type="Proteomes" id="UP000035067"/>
    </source>
</evidence>
<dbReference type="GO" id="GO:0005886">
    <property type="term" value="C:plasma membrane"/>
    <property type="evidence" value="ECO:0007669"/>
    <property type="project" value="TreeGrafter"/>
</dbReference>
<proteinExistence type="predicted"/>
<gene>
    <name evidence="5" type="ORF">TE42_08815</name>
</gene>
<dbReference type="EMBL" id="JXQG01000064">
    <property type="protein sequence ID" value="KKZ11073.1"/>
    <property type="molecule type" value="Genomic_DNA"/>
</dbReference>
<sequence length="254" mass="27723">MPAPGPPLLELVGINVSFDGFLALKNLNLQLAAGELRAVIGPNGAGKTTFLDVITGKVRPQAGDVRFCGRSLLGRNEHQIARLGVGRKFQSPRVFEQLSVQENLALAVSTPKTPVGLLQHRLTSAQRQTIHHLLEVINLAPRAHHRAGSLSHGQKQWLEIGMLVVQAPRLLLVDEPVAGLSDAETERTADLLKSLAGEHTVLVIEHDMEFIRRLQTRVTVLHQGQVLCEGSMDQVQTDPRVVEVYLGAGQEEEP</sequence>
<keyword evidence="2" id="KW-0547">Nucleotide-binding</keyword>
<keyword evidence="1" id="KW-0813">Transport</keyword>
<evidence type="ECO:0000259" key="4">
    <source>
        <dbReference type="PROSITE" id="PS50893"/>
    </source>
</evidence>
<dbReference type="InterPro" id="IPR051120">
    <property type="entry name" value="ABC_AA/LPS_Transport"/>
</dbReference>
<dbReference type="PANTHER" id="PTHR45772">
    <property type="entry name" value="CONSERVED COMPONENT OF ABC TRANSPORTER FOR NATURAL AMINO ACIDS-RELATED"/>
    <property type="match status" value="1"/>
</dbReference>
<dbReference type="GO" id="GO:0005524">
    <property type="term" value="F:ATP binding"/>
    <property type="evidence" value="ECO:0007669"/>
    <property type="project" value="UniProtKB-KW"/>
</dbReference>
<organism evidence="5 6">
    <name type="scientific">Candidatus Synechococcus spongiarum SP3</name>
    <dbReference type="NCBI Taxonomy" id="1604020"/>
    <lineage>
        <taxon>Bacteria</taxon>
        <taxon>Bacillati</taxon>
        <taxon>Cyanobacteriota</taxon>
        <taxon>Cyanophyceae</taxon>
        <taxon>Synechococcales</taxon>
        <taxon>Synechococcaceae</taxon>
        <taxon>Synechococcus</taxon>
    </lineage>
</organism>
<dbReference type="GO" id="GO:0016887">
    <property type="term" value="F:ATP hydrolysis activity"/>
    <property type="evidence" value="ECO:0007669"/>
    <property type="project" value="InterPro"/>
</dbReference>
<evidence type="ECO:0000313" key="5">
    <source>
        <dbReference type="EMBL" id="KKZ11073.1"/>
    </source>
</evidence>
<dbReference type="SMART" id="SM00382">
    <property type="entry name" value="AAA"/>
    <property type="match status" value="1"/>
</dbReference>